<keyword evidence="3" id="KW-0489">Methyltransferase</keyword>
<proteinExistence type="predicted"/>
<dbReference type="STRING" id="62062.ENSHHUP00000042493"/>
<dbReference type="PROSITE" id="PS00092">
    <property type="entry name" value="N6_MTASE"/>
    <property type="match status" value="1"/>
</dbReference>
<dbReference type="InterPro" id="IPR019369">
    <property type="entry name" value="Efm5/EEF1AKMT1"/>
</dbReference>
<accession>A0A4W5MX90</accession>
<sequence>RNVVFTVSSTLTAVTRANIVKSYSRIACLSTPSVYQKLKQRLVEGSDHMSAVVLEYDHILDTYGQKDMAPQSFDIILADPPYLSEDRLTKVAQTVKYLANSKVLLCTGTIMEKHADKLMGLNICSFLPYHNLANEIHCFTKYTSILLS</sequence>
<evidence type="ECO:0000313" key="7">
    <source>
        <dbReference type="Proteomes" id="UP000314982"/>
    </source>
</evidence>
<evidence type="ECO:0000256" key="4">
    <source>
        <dbReference type="ARBA" id="ARBA00022679"/>
    </source>
</evidence>
<dbReference type="GO" id="GO:0005737">
    <property type="term" value="C:cytoplasm"/>
    <property type="evidence" value="ECO:0007669"/>
    <property type="project" value="UniProtKB-SubCell"/>
</dbReference>
<dbReference type="GO" id="GO:0016279">
    <property type="term" value="F:protein-lysine N-methyltransferase activity"/>
    <property type="evidence" value="ECO:0007669"/>
    <property type="project" value="InterPro"/>
</dbReference>
<reference evidence="7" key="1">
    <citation type="submission" date="2018-06" db="EMBL/GenBank/DDBJ databases">
        <title>Genome assembly of Danube salmon.</title>
        <authorList>
            <person name="Macqueen D.J."/>
            <person name="Gundappa M.K."/>
        </authorList>
    </citation>
    <scope>NUCLEOTIDE SEQUENCE [LARGE SCALE GENOMIC DNA]</scope>
</reference>
<name>A0A4W5MX90_9TELE</name>
<comment type="subcellular location">
    <subcellularLocation>
        <location evidence="1">Cytoplasm</location>
    </subcellularLocation>
</comment>
<keyword evidence="4" id="KW-0808">Transferase</keyword>
<keyword evidence="2" id="KW-0963">Cytoplasm</keyword>
<comment type="catalytic activity">
    <reaction evidence="5">
        <text>L-lysyl-[protein] + 3 S-adenosyl-L-methionine = N(6),N(6),N(6)-trimethyl-L-lysyl-[protein] + 3 S-adenosyl-L-homocysteine + 3 H(+)</text>
        <dbReference type="Rhea" id="RHEA:54192"/>
        <dbReference type="Rhea" id="RHEA-COMP:9752"/>
        <dbReference type="Rhea" id="RHEA-COMP:13826"/>
        <dbReference type="ChEBI" id="CHEBI:15378"/>
        <dbReference type="ChEBI" id="CHEBI:29969"/>
        <dbReference type="ChEBI" id="CHEBI:57856"/>
        <dbReference type="ChEBI" id="CHEBI:59789"/>
        <dbReference type="ChEBI" id="CHEBI:61961"/>
    </reaction>
    <physiologicalReaction direction="left-to-right" evidence="5">
        <dbReference type="Rhea" id="RHEA:54193"/>
    </physiologicalReaction>
</comment>
<organism evidence="6 7">
    <name type="scientific">Hucho hucho</name>
    <name type="common">huchen</name>
    <dbReference type="NCBI Taxonomy" id="62062"/>
    <lineage>
        <taxon>Eukaryota</taxon>
        <taxon>Metazoa</taxon>
        <taxon>Chordata</taxon>
        <taxon>Craniata</taxon>
        <taxon>Vertebrata</taxon>
        <taxon>Euteleostomi</taxon>
        <taxon>Actinopterygii</taxon>
        <taxon>Neopterygii</taxon>
        <taxon>Teleostei</taxon>
        <taxon>Protacanthopterygii</taxon>
        <taxon>Salmoniformes</taxon>
        <taxon>Salmonidae</taxon>
        <taxon>Salmoninae</taxon>
        <taxon>Hucho</taxon>
    </lineage>
</organism>
<dbReference type="InterPro" id="IPR041370">
    <property type="entry name" value="Mlase_EEF1AKMT1/ZCCHC4"/>
</dbReference>
<dbReference type="AlphaFoldDB" id="A0A4W5MX90"/>
<dbReference type="Proteomes" id="UP000314982">
    <property type="component" value="Unassembled WGS sequence"/>
</dbReference>
<dbReference type="PANTHER" id="PTHR13200">
    <property type="entry name" value="EEF1A LYSINE METHYLTRANSFERASE 1"/>
    <property type="match status" value="1"/>
</dbReference>
<evidence type="ECO:0000256" key="3">
    <source>
        <dbReference type="ARBA" id="ARBA00022603"/>
    </source>
</evidence>
<evidence type="ECO:0000256" key="5">
    <source>
        <dbReference type="ARBA" id="ARBA00049497"/>
    </source>
</evidence>
<protein>
    <submittedName>
        <fullName evidence="6">EEF1A lysine methyltransferase 1</fullName>
    </submittedName>
</protein>
<dbReference type="PANTHER" id="PTHR13200:SF0">
    <property type="entry name" value="EEF1A LYSINE METHYLTRANSFERASE 1"/>
    <property type="match status" value="1"/>
</dbReference>
<keyword evidence="7" id="KW-1185">Reference proteome</keyword>
<reference evidence="6" key="2">
    <citation type="submission" date="2025-08" db="UniProtKB">
        <authorList>
            <consortium name="Ensembl"/>
        </authorList>
    </citation>
    <scope>IDENTIFICATION</scope>
</reference>
<evidence type="ECO:0000256" key="1">
    <source>
        <dbReference type="ARBA" id="ARBA00004496"/>
    </source>
</evidence>
<dbReference type="GO" id="GO:0032259">
    <property type="term" value="P:methylation"/>
    <property type="evidence" value="ECO:0007669"/>
    <property type="project" value="UniProtKB-KW"/>
</dbReference>
<reference evidence="6" key="3">
    <citation type="submission" date="2025-09" db="UniProtKB">
        <authorList>
            <consortium name="Ensembl"/>
        </authorList>
    </citation>
    <scope>IDENTIFICATION</scope>
</reference>
<dbReference type="GO" id="GO:0003676">
    <property type="term" value="F:nucleic acid binding"/>
    <property type="evidence" value="ECO:0007669"/>
    <property type="project" value="InterPro"/>
</dbReference>
<dbReference type="InterPro" id="IPR002052">
    <property type="entry name" value="DNA_methylase_N6_adenine_CS"/>
</dbReference>
<evidence type="ECO:0000256" key="2">
    <source>
        <dbReference type="ARBA" id="ARBA00022490"/>
    </source>
</evidence>
<dbReference type="Ensembl" id="ENSHHUT00000044097.1">
    <property type="protein sequence ID" value="ENSHHUP00000042493.1"/>
    <property type="gene ID" value="ENSHHUG00000026160.1"/>
</dbReference>
<evidence type="ECO:0000313" key="6">
    <source>
        <dbReference type="Ensembl" id="ENSHHUP00000042493.1"/>
    </source>
</evidence>
<dbReference type="Pfam" id="PF10237">
    <property type="entry name" value="N6-adenineMlase"/>
    <property type="match status" value="1"/>
</dbReference>
<dbReference type="GeneTree" id="ENSGT00390000016366"/>